<organism evidence="2 3">
    <name type="scientific">Chryseobacterium zhengzhouense</name>
    <dbReference type="NCBI Taxonomy" id="1636086"/>
    <lineage>
        <taxon>Bacteria</taxon>
        <taxon>Pseudomonadati</taxon>
        <taxon>Bacteroidota</taxon>
        <taxon>Flavobacteriia</taxon>
        <taxon>Flavobacteriales</taxon>
        <taxon>Weeksellaceae</taxon>
        <taxon>Chryseobacterium group</taxon>
        <taxon>Chryseobacterium</taxon>
    </lineage>
</organism>
<dbReference type="RefSeq" id="WP_378176525.1">
    <property type="nucleotide sequence ID" value="NZ_JBHTCR010000003.1"/>
</dbReference>
<dbReference type="InterPro" id="IPR029044">
    <property type="entry name" value="Nucleotide-diphossugar_trans"/>
</dbReference>
<name>A0ABW2LYL7_9FLAO</name>
<dbReference type="Proteomes" id="UP001596550">
    <property type="component" value="Unassembled WGS sequence"/>
</dbReference>
<dbReference type="CDD" id="cd00761">
    <property type="entry name" value="Glyco_tranf_GTA_type"/>
    <property type="match status" value="1"/>
</dbReference>
<keyword evidence="3" id="KW-1185">Reference proteome</keyword>
<accession>A0ABW2LYL7</accession>
<dbReference type="EMBL" id="JBHTCR010000003">
    <property type="protein sequence ID" value="MFC7346670.1"/>
    <property type="molecule type" value="Genomic_DNA"/>
</dbReference>
<dbReference type="InterPro" id="IPR001173">
    <property type="entry name" value="Glyco_trans_2-like"/>
</dbReference>
<dbReference type="EC" id="2.4.-.-" evidence="2"/>
<feature type="domain" description="Glycosyltransferase 2-like" evidence="1">
    <location>
        <begin position="6"/>
        <end position="135"/>
    </location>
</feature>
<evidence type="ECO:0000313" key="3">
    <source>
        <dbReference type="Proteomes" id="UP001596550"/>
    </source>
</evidence>
<protein>
    <submittedName>
        <fullName evidence="2">Glycosyltransferase family A protein</fullName>
        <ecNumber evidence="2">2.4.-.-</ecNumber>
    </submittedName>
</protein>
<comment type="caution">
    <text evidence="2">The sequence shown here is derived from an EMBL/GenBank/DDBJ whole genome shotgun (WGS) entry which is preliminary data.</text>
</comment>
<proteinExistence type="predicted"/>
<dbReference type="Pfam" id="PF00535">
    <property type="entry name" value="Glycos_transf_2"/>
    <property type="match status" value="1"/>
</dbReference>
<dbReference type="GO" id="GO:0016757">
    <property type="term" value="F:glycosyltransferase activity"/>
    <property type="evidence" value="ECO:0007669"/>
    <property type="project" value="UniProtKB-KW"/>
</dbReference>
<dbReference type="SUPFAM" id="SSF53448">
    <property type="entry name" value="Nucleotide-diphospho-sugar transferases"/>
    <property type="match status" value="1"/>
</dbReference>
<evidence type="ECO:0000259" key="1">
    <source>
        <dbReference type="Pfam" id="PF00535"/>
    </source>
</evidence>
<sequence length="298" mass="35411">MSKIAIIIPFYKIDFFEQTIRSVAAQTNKNFVLYIGNDASPEDPLPIIRQYLKPSEYRYYDYHDNLGGKNLALQWERILENVQEDWFQILGDDDVLADNFVEEFYKSLDYCNLHEISCMKVIHYHIDDNNTTIRINDYNTETIDAKTFFISKYLGEVSSSLSENIFQTQKYRKHRFEKIPLAWGSDDIAVLSFSEYGKIYYNRNTYVKVRISEISISGSKQLNQSKENAYNKFRERFILNHSKVFSLEFINKVIDQYLRYCYNNKQKANYSVANYYLKKFKLGRFAKTLKKIQYVNSL</sequence>
<reference evidence="3" key="1">
    <citation type="journal article" date="2019" name="Int. J. Syst. Evol. Microbiol.">
        <title>The Global Catalogue of Microorganisms (GCM) 10K type strain sequencing project: providing services to taxonomists for standard genome sequencing and annotation.</title>
        <authorList>
            <consortium name="The Broad Institute Genomics Platform"/>
            <consortium name="The Broad Institute Genome Sequencing Center for Infectious Disease"/>
            <person name="Wu L."/>
            <person name="Ma J."/>
        </authorList>
    </citation>
    <scope>NUCLEOTIDE SEQUENCE [LARGE SCALE GENOMIC DNA]</scope>
    <source>
        <strain evidence="3">CCUG 54781</strain>
    </source>
</reference>
<keyword evidence="2" id="KW-0328">Glycosyltransferase</keyword>
<evidence type="ECO:0000313" key="2">
    <source>
        <dbReference type="EMBL" id="MFC7346670.1"/>
    </source>
</evidence>
<keyword evidence="2" id="KW-0808">Transferase</keyword>
<dbReference type="Gene3D" id="3.90.550.10">
    <property type="entry name" value="Spore Coat Polysaccharide Biosynthesis Protein SpsA, Chain A"/>
    <property type="match status" value="1"/>
</dbReference>
<gene>
    <name evidence="2" type="ORF">ACFQO9_08090</name>
</gene>